<comment type="caution">
    <text evidence="1">The sequence shown here is derived from an EMBL/GenBank/DDBJ whole genome shotgun (WGS) entry which is preliminary data.</text>
</comment>
<organism evidence="1 2">
    <name type="scientific">Necator americanus</name>
    <name type="common">Human hookworm</name>
    <dbReference type="NCBI Taxonomy" id="51031"/>
    <lineage>
        <taxon>Eukaryota</taxon>
        <taxon>Metazoa</taxon>
        <taxon>Ecdysozoa</taxon>
        <taxon>Nematoda</taxon>
        <taxon>Chromadorea</taxon>
        <taxon>Rhabditida</taxon>
        <taxon>Rhabditina</taxon>
        <taxon>Rhabditomorpha</taxon>
        <taxon>Strongyloidea</taxon>
        <taxon>Ancylostomatidae</taxon>
        <taxon>Bunostominae</taxon>
        <taxon>Necator</taxon>
    </lineage>
</organism>
<dbReference type="Proteomes" id="UP001303046">
    <property type="component" value="Unassembled WGS sequence"/>
</dbReference>
<accession>A0ABR1EEN2</accession>
<name>A0ABR1EEN2_NECAM</name>
<evidence type="ECO:0000313" key="1">
    <source>
        <dbReference type="EMBL" id="KAK6761144.1"/>
    </source>
</evidence>
<gene>
    <name evidence="1" type="primary">Necator_chrX.g22437</name>
    <name evidence="1" type="ORF">RB195_022274</name>
</gene>
<proteinExistence type="predicted"/>
<dbReference type="EMBL" id="JAVFWL010000006">
    <property type="protein sequence ID" value="KAK6761144.1"/>
    <property type="molecule type" value="Genomic_DNA"/>
</dbReference>
<sequence length="86" mass="9409">MCKSRGKTTPSREELGTLIVEIESMLNTRPLVYVGAENDSQSVLRPIDFIQNEFAVPSPLQTGDAQTDDSDTATPAEWLASQAKLQ</sequence>
<reference evidence="1 2" key="1">
    <citation type="submission" date="2023-08" db="EMBL/GenBank/DDBJ databases">
        <title>A Necator americanus chromosomal reference genome.</title>
        <authorList>
            <person name="Ilik V."/>
            <person name="Petrzelkova K.J."/>
            <person name="Pardy F."/>
            <person name="Fuh T."/>
            <person name="Niatou-Singa F.S."/>
            <person name="Gouil Q."/>
            <person name="Baker L."/>
            <person name="Ritchie M.E."/>
            <person name="Jex A.R."/>
            <person name="Gazzola D."/>
            <person name="Li H."/>
            <person name="Toshio Fujiwara R."/>
            <person name="Zhan B."/>
            <person name="Aroian R.V."/>
            <person name="Pafco B."/>
            <person name="Schwarz E.M."/>
        </authorList>
    </citation>
    <scope>NUCLEOTIDE SEQUENCE [LARGE SCALE GENOMIC DNA]</scope>
    <source>
        <strain evidence="1 2">Aroian</strain>
        <tissue evidence="1">Whole animal</tissue>
    </source>
</reference>
<keyword evidence="2" id="KW-1185">Reference proteome</keyword>
<protein>
    <submittedName>
        <fullName evidence="1">Uncharacterized protein</fullName>
    </submittedName>
</protein>
<evidence type="ECO:0000313" key="2">
    <source>
        <dbReference type="Proteomes" id="UP001303046"/>
    </source>
</evidence>